<sequence>MAEEQHDNAAKQPTADRPTTDKATVDHAAADDTHILHRTLWYDTPEDVNDLAHKAELVVRHEWSQFQQVNNQGGRANCQGNWPTFHQMRLSQFLTWRLEMVDSYAEDLDDADATGRNLLTEKYARMMESTEPERYRTELEPHMPKLDPERIKAQEAVIKQQVAWARDFRERFPKLGQAMRVLTTSEDVIGTTSFETYLRGELCTYSNRTFAMYAQMIVDLTNAGVNLTEETLWLTVSLGGFSSLEEAEAAQ</sequence>
<dbReference type="RefSeq" id="WP_100513314.1">
    <property type="nucleotide sequence ID" value="NZ_JAFEJQ010000020.1"/>
</dbReference>
<dbReference type="AlphaFoldDB" id="A0A2M9HDF1"/>
<accession>A0A2M9HDF1</accession>
<dbReference type="Proteomes" id="UP000231451">
    <property type="component" value="Unassembled WGS sequence"/>
</dbReference>
<dbReference type="Pfam" id="PF13526">
    <property type="entry name" value="DUF4125"/>
    <property type="match status" value="1"/>
</dbReference>
<name>A0A2M9HDF1_9BIFI</name>
<dbReference type="OrthoDB" id="5387164at2"/>
<feature type="region of interest" description="Disordered" evidence="1">
    <location>
        <begin position="1"/>
        <end position="24"/>
    </location>
</feature>
<protein>
    <recommendedName>
        <fullName evidence="4">DUF4125 domain-containing protein</fullName>
    </recommendedName>
</protein>
<comment type="caution">
    <text evidence="2">The sequence shown here is derived from an EMBL/GenBank/DDBJ whole genome shotgun (WGS) entry which is preliminary data.</text>
</comment>
<evidence type="ECO:0008006" key="4">
    <source>
        <dbReference type="Google" id="ProtNLM"/>
    </source>
</evidence>
<evidence type="ECO:0000313" key="3">
    <source>
        <dbReference type="Proteomes" id="UP000231451"/>
    </source>
</evidence>
<dbReference type="EMBL" id="PEBK01000007">
    <property type="protein sequence ID" value="PJM74835.1"/>
    <property type="molecule type" value="Genomic_DNA"/>
</dbReference>
<organism evidence="2 3">
    <name type="scientific">Bifidobacterium simiarum</name>
    <dbReference type="NCBI Taxonomy" id="2045441"/>
    <lineage>
        <taxon>Bacteria</taxon>
        <taxon>Bacillati</taxon>
        <taxon>Actinomycetota</taxon>
        <taxon>Actinomycetes</taxon>
        <taxon>Bifidobacteriales</taxon>
        <taxon>Bifidobacteriaceae</taxon>
        <taxon>Bifidobacterium</taxon>
    </lineage>
</organism>
<proteinExistence type="predicted"/>
<evidence type="ECO:0000256" key="1">
    <source>
        <dbReference type="SAM" id="MobiDB-lite"/>
    </source>
</evidence>
<keyword evidence="3" id="KW-1185">Reference proteome</keyword>
<dbReference type="InterPro" id="IPR025191">
    <property type="entry name" value="DUF4125"/>
</dbReference>
<gene>
    <name evidence="2" type="ORF">CSQ87_07775</name>
</gene>
<evidence type="ECO:0000313" key="2">
    <source>
        <dbReference type="EMBL" id="PJM74835.1"/>
    </source>
</evidence>
<reference evidence="2 3" key="1">
    <citation type="submission" date="2017-10" db="EMBL/GenBank/DDBJ databases">
        <title>Draft genome sequences of strains TRE 1, TRE 9, TRE H and TRI 7, isolated from tamarins, belonging to four potential novel Bifidobacterium species.</title>
        <authorList>
            <person name="Mattarelli P."/>
            <person name="Modesto M."/>
            <person name="Puglisi E."/>
            <person name="Morelli L."/>
            <person name="Spezio C."/>
            <person name="Bonetti A."/>
            <person name="Sandri C."/>
        </authorList>
    </citation>
    <scope>NUCLEOTIDE SEQUENCE [LARGE SCALE GENOMIC DNA]</scope>
    <source>
        <strain evidence="3">TRI7</strain>
    </source>
</reference>